<keyword evidence="1" id="KW-0472">Membrane</keyword>
<keyword evidence="1" id="KW-1133">Transmembrane helix</keyword>
<evidence type="ECO:0000313" key="3">
    <source>
        <dbReference type="Proteomes" id="UP000694541"/>
    </source>
</evidence>
<proteinExistence type="predicted"/>
<dbReference type="Ensembl" id="ENSANIT00000010302.1">
    <property type="protein sequence ID" value="ENSANIP00000009961.1"/>
    <property type="gene ID" value="ENSANIG00000006730.1"/>
</dbReference>
<keyword evidence="1" id="KW-0812">Transmembrane</keyword>
<evidence type="ECO:0008006" key="4">
    <source>
        <dbReference type="Google" id="ProtNLM"/>
    </source>
</evidence>
<dbReference type="Proteomes" id="UP000694541">
    <property type="component" value="Unplaced"/>
</dbReference>
<organism evidence="2 3">
    <name type="scientific">Accipiter nisus</name>
    <name type="common">Eurasian sparrowhawk</name>
    <dbReference type="NCBI Taxonomy" id="211598"/>
    <lineage>
        <taxon>Eukaryota</taxon>
        <taxon>Metazoa</taxon>
        <taxon>Chordata</taxon>
        <taxon>Craniata</taxon>
        <taxon>Vertebrata</taxon>
        <taxon>Euteleostomi</taxon>
        <taxon>Archelosauria</taxon>
        <taxon>Archosauria</taxon>
        <taxon>Dinosauria</taxon>
        <taxon>Saurischia</taxon>
        <taxon>Theropoda</taxon>
        <taxon>Coelurosauria</taxon>
        <taxon>Aves</taxon>
        <taxon>Neognathae</taxon>
        <taxon>Neoaves</taxon>
        <taxon>Telluraves</taxon>
        <taxon>Accipitrimorphae</taxon>
        <taxon>Accipitriformes</taxon>
        <taxon>Accipitridae</taxon>
        <taxon>Accipitrinae</taxon>
        <taxon>Accipiter</taxon>
    </lineage>
</organism>
<name>A0A8B9RUH8_9AVES</name>
<evidence type="ECO:0000313" key="2">
    <source>
        <dbReference type="Ensembl" id="ENSANIP00000009961.1"/>
    </source>
</evidence>
<feature type="transmembrane region" description="Helical" evidence="1">
    <location>
        <begin position="9"/>
        <end position="29"/>
    </location>
</feature>
<evidence type="ECO:0000256" key="1">
    <source>
        <dbReference type="SAM" id="Phobius"/>
    </source>
</evidence>
<dbReference type="AlphaFoldDB" id="A0A8B9RUH8"/>
<feature type="transmembrane region" description="Helical" evidence="1">
    <location>
        <begin position="41"/>
        <end position="62"/>
    </location>
</feature>
<accession>A0A8B9RUH8</accession>
<reference evidence="2" key="2">
    <citation type="submission" date="2025-09" db="UniProtKB">
        <authorList>
            <consortium name="Ensembl"/>
        </authorList>
    </citation>
    <scope>IDENTIFICATION</scope>
</reference>
<sequence length="96" mass="10792">MKEAEVRRLLAANLLCVFSIILSAVVPASFWDGFTIFGTHLAWLCICSVCVSTLNIILHLVLKPNLSPKRSSFAHKVRLLFLNCCQAVWKGSEFFH</sequence>
<reference evidence="2" key="1">
    <citation type="submission" date="2025-08" db="UniProtKB">
        <authorList>
            <consortium name="Ensembl"/>
        </authorList>
    </citation>
    <scope>IDENTIFICATION</scope>
</reference>
<protein>
    <recommendedName>
        <fullName evidence="4">PIGF protein</fullName>
    </recommendedName>
</protein>
<keyword evidence="3" id="KW-1185">Reference proteome</keyword>